<evidence type="ECO:0000256" key="1">
    <source>
        <dbReference type="ARBA" id="ARBA00004141"/>
    </source>
</evidence>
<feature type="transmembrane region" description="Helical" evidence="5">
    <location>
        <begin position="54"/>
        <end position="74"/>
    </location>
</feature>
<keyword evidence="7" id="KW-0436">Ligase</keyword>
<evidence type="ECO:0000256" key="4">
    <source>
        <dbReference type="ARBA" id="ARBA00023136"/>
    </source>
</evidence>
<dbReference type="GO" id="GO:0016874">
    <property type="term" value="F:ligase activity"/>
    <property type="evidence" value="ECO:0007669"/>
    <property type="project" value="UniProtKB-KW"/>
</dbReference>
<feature type="transmembrane region" description="Helical" evidence="5">
    <location>
        <begin position="196"/>
        <end position="213"/>
    </location>
</feature>
<feature type="transmembrane region" description="Helical" evidence="5">
    <location>
        <begin position="81"/>
        <end position="99"/>
    </location>
</feature>
<feature type="transmembrane region" description="Helical" evidence="5">
    <location>
        <begin position="24"/>
        <end position="48"/>
    </location>
</feature>
<evidence type="ECO:0000313" key="7">
    <source>
        <dbReference type="EMBL" id="WEK13809.1"/>
    </source>
</evidence>
<keyword evidence="2 5" id="KW-0812">Transmembrane</keyword>
<feature type="transmembrane region" description="Helical" evidence="5">
    <location>
        <begin position="220"/>
        <end position="236"/>
    </location>
</feature>
<feature type="transmembrane region" description="Helical" evidence="5">
    <location>
        <begin position="242"/>
        <end position="258"/>
    </location>
</feature>
<dbReference type="PANTHER" id="PTHR37422">
    <property type="entry name" value="TEICHURONIC ACID BIOSYNTHESIS PROTEIN TUAE"/>
    <property type="match status" value="1"/>
</dbReference>
<evidence type="ECO:0000259" key="6">
    <source>
        <dbReference type="Pfam" id="PF04932"/>
    </source>
</evidence>
<dbReference type="PANTHER" id="PTHR37422:SF13">
    <property type="entry name" value="LIPOPOLYSACCHARIDE BIOSYNTHESIS PROTEIN PA4999-RELATED"/>
    <property type="match status" value="1"/>
</dbReference>
<feature type="transmembrane region" description="Helical" evidence="5">
    <location>
        <begin position="105"/>
        <end position="124"/>
    </location>
</feature>
<evidence type="ECO:0000256" key="2">
    <source>
        <dbReference type="ARBA" id="ARBA00022692"/>
    </source>
</evidence>
<dbReference type="Proteomes" id="UP001213972">
    <property type="component" value="Chromosome"/>
</dbReference>
<dbReference type="AlphaFoldDB" id="A0AAJ5W0T6"/>
<keyword evidence="4 5" id="KW-0472">Membrane</keyword>
<keyword evidence="3 5" id="KW-1133">Transmembrane helix</keyword>
<dbReference type="InterPro" id="IPR051533">
    <property type="entry name" value="WaaL-like"/>
</dbReference>
<accession>A0AAJ5W0T6</accession>
<protein>
    <submittedName>
        <fullName evidence="7">O-antigen ligase family protein</fullName>
    </submittedName>
</protein>
<feature type="domain" description="O-antigen ligase-related" evidence="6">
    <location>
        <begin position="226"/>
        <end position="370"/>
    </location>
</feature>
<feature type="transmembrane region" description="Helical" evidence="5">
    <location>
        <begin position="136"/>
        <end position="155"/>
    </location>
</feature>
<organism evidence="7 8">
    <name type="scientific">Candidatus Microbacterium phytovorans</name>
    <dbReference type="NCBI Taxonomy" id="3121374"/>
    <lineage>
        <taxon>Bacteria</taxon>
        <taxon>Bacillati</taxon>
        <taxon>Actinomycetota</taxon>
        <taxon>Actinomycetes</taxon>
        <taxon>Micrococcales</taxon>
        <taxon>Microbacteriaceae</taxon>
        <taxon>Microbacterium</taxon>
    </lineage>
</organism>
<gene>
    <name evidence="7" type="ORF">P0Y48_00935</name>
</gene>
<evidence type="ECO:0000256" key="5">
    <source>
        <dbReference type="SAM" id="Phobius"/>
    </source>
</evidence>
<dbReference type="EMBL" id="CP119321">
    <property type="protein sequence ID" value="WEK13809.1"/>
    <property type="molecule type" value="Genomic_DNA"/>
</dbReference>
<feature type="transmembrane region" description="Helical" evidence="5">
    <location>
        <begin position="270"/>
        <end position="288"/>
    </location>
</feature>
<dbReference type="GO" id="GO:0016020">
    <property type="term" value="C:membrane"/>
    <property type="evidence" value="ECO:0007669"/>
    <property type="project" value="UniProtKB-SubCell"/>
</dbReference>
<proteinExistence type="predicted"/>
<reference evidence="7" key="1">
    <citation type="submission" date="2023-03" db="EMBL/GenBank/DDBJ databases">
        <title>Andean soil-derived lignocellulolytic bacterial consortium as a source of novel taxa and putative plastic-active enzymes.</title>
        <authorList>
            <person name="Diaz-Garcia L."/>
            <person name="Chuvochina M."/>
            <person name="Feuerriegel G."/>
            <person name="Bunk B."/>
            <person name="Sproer C."/>
            <person name="Streit W.R."/>
            <person name="Rodriguez L.M."/>
            <person name="Overmann J."/>
            <person name="Jimenez D.J."/>
        </authorList>
    </citation>
    <scope>NUCLEOTIDE SEQUENCE</scope>
    <source>
        <strain evidence="7">MAG 4610</strain>
    </source>
</reference>
<comment type="subcellular location">
    <subcellularLocation>
        <location evidence="1">Membrane</location>
        <topology evidence="1">Multi-pass membrane protein</topology>
    </subcellularLocation>
</comment>
<evidence type="ECO:0000313" key="8">
    <source>
        <dbReference type="Proteomes" id="UP001213972"/>
    </source>
</evidence>
<name>A0AAJ5W0T6_9MICO</name>
<evidence type="ECO:0000256" key="3">
    <source>
        <dbReference type="ARBA" id="ARBA00022989"/>
    </source>
</evidence>
<dbReference type="InterPro" id="IPR007016">
    <property type="entry name" value="O-antigen_ligase-rel_domated"/>
</dbReference>
<dbReference type="Pfam" id="PF04932">
    <property type="entry name" value="Wzy_C"/>
    <property type="match status" value="1"/>
</dbReference>
<sequence>MSPHTQHPIAAPPAAPVRETTSHLLLRGWCILVLAGGLGGTSLLMLFGAVGTAAAVYGSAIVSLILWIVLRPVVQWRRLPWFAVSYLALAVSSLAWSAWPSTSALTLGLVLSLTVHGGLIAAVLTWRELVRAIASALKWILGLSLVFELWVSLVWGGPILPGFVRPVGEYDPIVLWSRDNLFDGGRIQGLFGNSNALAYVALLGMVVFGIRIASKAPRRALLVGWVALAAFLFVRAGSATAYLAAAFTVVVLATALLMRTTRRPGERTRYYIAYAVIAVGGLGALWLARDTVFRLLGRSADLTGRESIWGAVAARASERPVFGWGFATPWVPTDPFFDGWIVDHGETVMQAHNMWLDVFLQLGAVGVTLMALTYLAFIWRSWFFAVDRPRWDLVADRPYAALTLLPTLTAAQLLVQGLAESTPLLNWGWMFLIMFAFKIKQAPLVGRGPSEQRLAGEQGERLAER</sequence>
<feature type="transmembrane region" description="Helical" evidence="5">
    <location>
        <begin position="358"/>
        <end position="379"/>
    </location>
</feature>